<keyword evidence="1" id="KW-0472">Membrane</keyword>
<evidence type="ECO:0008006" key="4">
    <source>
        <dbReference type="Google" id="ProtNLM"/>
    </source>
</evidence>
<dbReference type="OrthoDB" id="7652114at2"/>
<dbReference type="RefSeq" id="WP_072558207.1">
    <property type="nucleotide sequence ID" value="NZ_CP018154.1"/>
</dbReference>
<keyword evidence="1" id="KW-0812">Transmembrane</keyword>
<dbReference type="Pfam" id="PF19883">
    <property type="entry name" value="DUF6356"/>
    <property type="match status" value="1"/>
</dbReference>
<evidence type="ECO:0000313" key="3">
    <source>
        <dbReference type="Proteomes" id="UP000242561"/>
    </source>
</evidence>
<keyword evidence="3" id="KW-1185">Reference proteome</keyword>
<protein>
    <recommendedName>
        <fullName evidence="4">Capsule biosynthesis protein</fullName>
    </recommendedName>
</protein>
<dbReference type="STRING" id="1913578.LPB140_00420"/>
<evidence type="ECO:0000256" key="1">
    <source>
        <dbReference type="SAM" id="Phobius"/>
    </source>
</evidence>
<keyword evidence="1" id="KW-1133">Transmembrane helix</keyword>
<dbReference type="KEGG" id="sphl:LPB140_00420"/>
<dbReference type="AlphaFoldDB" id="A0A1L3J8X8"/>
<accession>A0A1L3J8X8</accession>
<proteinExistence type="predicted"/>
<gene>
    <name evidence="2" type="ORF">LPB140_00420</name>
</gene>
<evidence type="ECO:0000313" key="2">
    <source>
        <dbReference type="EMBL" id="APG61561.1"/>
    </source>
</evidence>
<dbReference type="EMBL" id="CP018154">
    <property type="protein sequence ID" value="APG61561.1"/>
    <property type="molecule type" value="Genomic_DNA"/>
</dbReference>
<feature type="transmembrane region" description="Helical" evidence="1">
    <location>
        <begin position="20"/>
        <end position="46"/>
    </location>
</feature>
<organism evidence="2 3">
    <name type="scientific">Sphingorhabdus lutea</name>
    <dbReference type="NCBI Taxonomy" id="1913578"/>
    <lineage>
        <taxon>Bacteria</taxon>
        <taxon>Pseudomonadati</taxon>
        <taxon>Pseudomonadota</taxon>
        <taxon>Alphaproteobacteria</taxon>
        <taxon>Sphingomonadales</taxon>
        <taxon>Sphingomonadaceae</taxon>
        <taxon>Sphingorhabdus</taxon>
    </lineage>
</organism>
<sequence>MNIFTDHPHKVGESYSEHLVMAGGFGWTMFWGGLACMVHAILPFLFEKTGSDIIRKLHMRMVTKRADLIKADKDYELEWVI</sequence>
<reference evidence="2 3" key="1">
    <citation type="submission" date="2016-11" db="EMBL/GenBank/DDBJ databases">
        <title>Sphingorhabdus sp. LPB0140, isolated from marine environment.</title>
        <authorList>
            <person name="Kim E."/>
            <person name="Yi H."/>
        </authorList>
    </citation>
    <scope>NUCLEOTIDE SEQUENCE [LARGE SCALE GENOMIC DNA]</scope>
    <source>
        <strain evidence="2 3">LPB0140</strain>
    </source>
</reference>
<dbReference type="Proteomes" id="UP000242561">
    <property type="component" value="Chromosome"/>
</dbReference>
<name>A0A1L3J8X8_9SPHN</name>
<dbReference type="InterPro" id="IPR045936">
    <property type="entry name" value="DUF6356"/>
</dbReference>